<dbReference type="FunFam" id="3.40.30.10:FF:000142">
    <property type="entry name" value="Elongation factor 1 gamma"/>
    <property type="match status" value="1"/>
</dbReference>
<dbReference type="CDD" id="cd03181">
    <property type="entry name" value="GST_C_EF1Bgamma_like"/>
    <property type="match status" value="1"/>
</dbReference>
<dbReference type="InterPro" id="IPR004045">
    <property type="entry name" value="Glutathione_S-Trfase_N"/>
</dbReference>
<dbReference type="CDD" id="cd03044">
    <property type="entry name" value="GST_N_EF1Bgamma"/>
    <property type="match status" value="1"/>
</dbReference>
<dbReference type="Gene3D" id="3.50.50.100">
    <property type="match status" value="1"/>
</dbReference>
<dbReference type="Pfam" id="PF07992">
    <property type="entry name" value="Pyr_redox_2"/>
    <property type="match status" value="1"/>
</dbReference>
<feature type="domain" description="GST N-terminal" evidence="2">
    <location>
        <begin position="421"/>
        <end position="502"/>
    </location>
</feature>
<dbReference type="EMBL" id="JQGA01000558">
    <property type="protein sequence ID" value="KGO74924.1"/>
    <property type="molecule type" value="Genomic_DNA"/>
</dbReference>
<evidence type="ECO:0000313" key="5">
    <source>
        <dbReference type="Proteomes" id="UP000030104"/>
    </source>
</evidence>
<protein>
    <submittedName>
        <fullName evidence="4">Glutathione S-transferase/chloride channel, C-terminal</fullName>
    </submittedName>
</protein>
<dbReference type="PhylomeDB" id="A0A0A2L4J8"/>
<organism evidence="4 5">
    <name type="scientific">Penicillium italicum</name>
    <name type="common">Blue mold</name>
    <dbReference type="NCBI Taxonomy" id="40296"/>
    <lineage>
        <taxon>Eukaryota</taxon>
        <taxon>Fungi</taxon>
        <taxon>Dikarya</taxon>
        <taxon>Ascomycota</taxon>
        <taxon>Pezizomycotina</taxon>
        <taxon>Eurotiomycetes</taxon>
        <taxon>Eurotiomycetidae</taxon>
        <taxon>Eurotiales</taxon>
        <taxon>Aspergillaceae</taxon>
        <taxon>Penicillium</taxon>
    </lineage>
</organism>
<dbReference type="STRING" id="40296.A0A0A2L4J8"/>
<dbReference type="SFLD" id="SFLDS00019">
    <property type="entry name" value="Glutathione_Transferase_(cytos"/>
    <property type="match status" value="1"/>
</dbReference>
<dbReference type="Proteomes" id="UP000030104">
    <property type="component" value="Unassembled WGS sequence"/>
</dbReference>
<dbReference type="InterPro" id="IPR010987">
    <property type="entry name" value="Glutathione-S-Trfase_C-like"/>
</dbReference>
<dbReference type="Gene3D" id="1.20.1050.10">
    <property type="match status" value="1"/>
</dbReference>
<dbReference type="InterPro" id="IPR040079">
    <property type="entry name" value="Glutathione_S-Trfase"/>
</dbReference>
<accession>A0A0A2L4J8</accession>
<dbReference type="SFLD" id="SFLDG00358">
    <property type="entry name" value="Main_(cytGST)"/>
    <property type="match status" value="1"/>
</dbReference>
<dbReference type="OrthoDB" id="202203at2759"/>
<evidence type="ECO:0000313" key="4">
    <source>
        <dbReference type="EMBL" id="KGO74924.1"/>
    </source>
</evidence>
<dbReference type="PANTHER" id="PTHR43735">
    <property type="entry name" value="APOPTOSIS-INDUCING FACTOR 1"/>
    <property type="match status" value="1"/>
</dbReference>
<evidence type="ECO:0000259" key="2">
    <source>
        <dbReference type="PROSITE" id="PS50404"/>
    </source>
</evidence>
<dbReference type="InterPro" id="IPR036249">
    <property type="entry name" value="Thioredoxin-like_sf"/>
</dbReference>
<dbReference type="Gene3D" id="3.40.30.10">
    <property type="entry name" value="Glutaredoxin"/>
    <property type="match status" value="1"/>
</dbReference>
<feature type="domain" description="GST C-terminal" evidence="3">
    <location>
        <begin position="508"/>
        <end position="635"/>
    </location>
</feature>
<dbReference type="PANTHER" id="PTHR43735:SF24">
    <property type="entry name" value="NUCLEOTIDE-DISULPHIDE OXIDOREDUCTASE AMID-LIKE, PUTATIVE (AFU_ORTHOLOGUE AFUA_1G17180)-RELATED"/>
    <property type="match status" value="1"/>
</dbReference>
<dbReference type="SUPFAM" id="SSF47616">
    <property type="entry name" value="GST C-terminal domain-like"/>
    <property type="match status" value="1"/>
</dbReference>
<proteinExistence type="inferred from homology"/>
<dbReference type="InterPro" id="IPR036282">
    <property type="entry name" value="Glutathione-S-Trfase_C_sf"/>
</dbReference>
<dbReference type="Pfam" id="PF02798">
    <property type="entry name" value="GST_N"/>
    <property type="match status" value="1"/>
</dbReference>
<comment type="similarity">
    <text evidence="1">Belongs to the GST superfamily.</text>
</comment>
<dbReference type="GO" id="GO:0005737">
    <property type="term" value="C:cytoplasm"/>
    <property type="evidence" value="ECO:0007669"/>
    <property type="project" value="TreeGrafter"/>
</dbReference>
<evidence type="ECO:0000259" key="3">
    <source>
        <dbReference type="PROSITE" id="PS50405"/>
    </source>
</evidence>
<evidence type="ECO:0000256" key="1">
    <source>
        <dbReference type="ARBA" id="ARBA00007409"/>
    </source>
</evidence>
<gene>
    <name evidence="4" type="ORF">PITC_031620</name>
</gene>
<dbReference type="AlphaFoldDB" id="A0A0A2L4J8"/>
<dbReference type="SUPFAM" id="SSF51905">
    <property type="entry name" value="FAD/NAD(P)-binding domain"/>
    <property type="match status" value="1"/>
</dbReference>
<dbReference type="PROSITE" id="PS50404">
    <property type="entry name" value="GST_NTER"/>
    <property type="match status" value="1"/>
</dbReference>
<dbReference type="PRINTS" id="PR00368">
    <property type="entry name" value="FADPNR"/>
</dbReference>
<dbReference type="FunFam" id="1.20.1050.10:FF:000006">
    <property type="entry name" value="Elongation factor 1 gamma"/>
    <property type="match status" value="1"/>
</dbReference>
<keyword evidence="5" id="KW-1185">Reference proteome</keyword>
<dbReference type="HOGENOM" id="CLU_428330_0_0_1"/>
<dbReference type="GO" id="GO:0016740">
    <property type="term" value="F:transferase activity"/>
    <property type="evidence" value="ECO:0007669"/>
    <property type="project" value="UniProtKB-KW"/>
</dbReference>
<comment type="caution">
    <text evidence="4">The sequence shown here is derived from an EMBL/GenBank/DDBJ whole genome shotgun (WGS) entry which is preliminary data.</text>
</comment>
<name>A0A0A2L4J8_PENIT</name>
<dbReference type="Pfam" id="PF00043">
    <property type="entry name" value="GST_C"/>
    <property type="match status" value="1"/>
</dbReference>
<sequence length="639" mass="70663">MPSNDFVRTVSRSFRVLVIGGSYGGLSAALSLLDLSQGRLTRFNCNTEAEAPTHRIPIQITVVDKRDGYFHIIGSPKALACEKFASEAWTRFQDVPGLKSPDLSFIQGSVSSVDFKAKVAHIIDAETKSSRTESYDYLIAASGLRRSFPTVPQSLRRDEFLKEAREHMTNVKQAQDGIVVVGGGAVGVEMAAELKILNPERKISLIHSRKRLLSSEPLPDDFAARVDAILRNTGVEVILGQRVIDTTPVDTKNGTRVWNLTLSDGQQLKAGHVLNAVSQSIPTSTYLPKEALNEEGYIKVHRSLQFSGVIPNAEHHWAVGDLTAWEGIKRCGGAMHMGHYAALNIHQHMIAECTGGKPDYQTLQPFPTAMGLALGKTAVSYTPVEGTREGEDLMKTLFGKDMGHTICWNYMRLEIGFRLIPPRSWATYKPSPRVMKALAVANLNGLEVVVPEFAMGETNRTPDFLSKFPLGKVPAFEAADGTTLFESDAITQYIAESGPAADQLIGATPAKRATIRQWICYAQCEILDPVTQLALWRLGIRPYDEKTEETNLARLERSLECLETHLKDRTWFVSNERLSLADITIAAALVWGFSMAIDAEMRQKYPSVVAWYERTLLAEGVKEAFGEKNFIEKRQGPKA</sequence>
<dbReference type="SUPFAM" id="SSF52833">
    <property type="entry name" value="Thioredoxin-like"/>
    <property type="match status" value="1"/>
</dbReference>
<dbReference type="InterPro" id="IPR004046">
    <property type="entry name" value="GST_C"/>
</dbReference>
<dbReference type="PROSITE" id="PS50405">
    <property type="entry name" value="GST_CTER"/>
    <property type="match status" value="1"/>
</dbReference>
<keyword evidence="4" id="KW-0808">Transferase</keyword>
<dbReference type="GO" id="GO:0050660">
    <property type="term" value="F:flavin adenine dinucleotide binding"/>
    <property type="evidence" value="ECO:0007669"/>
    <property type="project" value="TreeGrafter"/>
</dbReference>
<dbReference type="PRINTS" id="PR00411">
    <property type="entry name" value="PNDRDTASEI"/>
</dbReference>
<dbReference type="InterPro" id="IPR023753">
    <property type="entry name" value="FAD/NAD-binding_dom"/>
</dbReference>
<dbReference type="GO" id="GO:0004174">
    <property type="term" value="F:electron-transferring-flavoprotein dehydrogenase activity"/>
    <property type="evidence" value="ECO:0007669"/>
    <property type="project" value="TreeGrafter"/>
</dbReference>
<dbReference type="InterPro" id="IPR036188">
    <property type="entry name" value="FAD/NAD-bd_sf"/>
</dbReference>
<reference evidence="4 5" key="1">
    <citation type="journal article" date="2015" name="Mol. Plant Microbe Interact.">
        <title>Genome, transcriptome, and functional analyses of Penicillium expansum provide new insights into secondary metabolism and pathogenicity.</title>
        <authorList>
            <person name="Ballester A.R."/>
            <person name="Marcet-Houben M."/>
            <person name="Levin E."/>
            <person name="Sela N."/>
            <person name="Selma-Lazaro C."/>
            <person name="Carmona L."/>
            <person name="Wisniewski M."/>
            <person name="Droby S."/>
            <person name="Gonzalez-Candelas L."/>
            <person name="Gabaldon T."/>
        </authorList>
    </citation>
    <scope>NUCLEOTIDE SEQUENCE [LARGE SCALE GENOMIC DNA]</scope>
    <source>
        <strain evidence="4 5">PHI-1</strain>
    </source>
</reference>
<dbReference type="OMA" id="VAMNIHQ"/>